<reference evidence="1" key="1">
    <citation type="submission" date="2021-04" db="EMBL/GenBank/DDBJ databases">
        <authorList>
            <person name="Hartkoorn R.C."/>
            <person name="Beaudoing E."/>
            <person name="Hot D."/>
        </authorList>
    </citation>
    <scope>NUCLEOTIDE SEQUENCE</scope>
    <source>
        <strain evidence="1">NRRL B-16292</strain>
    </source>
</reference>
<evidence type="ECO:0000313" key="1">
    <source>
        <dbReference type="EMBL" id="UWP81683.1"/>
    </source>
</evidence>
<dbReference type="EMBL" id="CP073720">
    <property type="protein sequence ID" value="UWP81683.1"/>
    <property type="molecule type" value="Genomic_DNA"/>
</dbReference>
<gene>
    <name evidence="1" type="ORF">Dfulv_42340</name>
</gene>
<reference evidence="1" key="2">
    <citation type="submission" date="2022-09" db="EMBL/GenBank/DDBJ databases">
        <title>Biosynthetic gene clusters of Dactylosporangioum fulvum.</title>
        <authorList>
            <person name="Caradec T."/>
        </authorList>
    </citation>
    <scope>NUCLEOTIDE SEQUENCE</scope>
    <source>
        <strain evidence="1">NRRL B-16292</strain>
    </source>
</reference>
<keyword evidence="2" id="KW-1185">Reference proteome</keyword>
<evidence type="ECO:0000313" key="2">
    <source>
        <dbReference type="Proteomes" id="UP001059617"/>
    </source>
</evidence>
<proteinExistence type="predicted"/>
<name>A0ABY5VV60_9ACTN</name>
<dbReference type="RefSeq" id="WP_259859452.1">
    <property type="nucleotide sequence ID" value="NZ_BAAAST010000143.1"/>
</dbReference>
<sequence length="124" mass="14245">MAEPVLYTERFYRAAERHRVCRPDWTCAECGCRWPCLTARLLIRHRMRGFYDLVRAATAGQLRVADTEIGRHSGHKLYRQFTVWTHRNLVCGVCGSDRHVALPGVPPRLYRCDGIRALMAGETS</sequence>
<accession>A0ABY5VV60</accession>
<dbReference type="Proteomes" id="UP001059617">
    <property type="component" value="Chromosome"/>
</dbReference>
<organism evidence="1 2">
    <name type="scientific">Dactylosporangium fulvum</name>
    <dbReference type="NCBI Taxonomy" id="53359"/>
    <lineage>
        <taxon>Bacteria</taxon>
        <taxon>Bacillati</taxon>
        <taxon>Actinomycetota</taxon>
        <taxon>Actinomycetes</taxon>
        <taxon>Micromonosporales</taxon>
        <taxon>Micromonosporaceae</taxon>
        <taxon>Dactylosporangium</taxon>
    </lineage>
</organism>
<protein>
    <submittedName>
        <fullName evidence="1">Uncharacterized protein</fullName>
    </submittedName>
</protein>